<organism evidence="1 2">
    <name type="scientific">Rotaria sordida</name>
    <dbReference type="NCBI Taxonomy" id="392033"/>
    <lineage>
        <taxon>Eukaryota</taxon>
        <taxon>Metazoa</taxon>
        <taxon>Spiralia</taxon>
        <taxon>Gnathifera</taxon>
        <taxon>Rotifera</taxon>
        <taxon>Eurotatoria</taxon>
        <taxon>Bdelloidea</taxon>
        <taxon>Philodinida</taxon>
        <taxon>Philodinidae</taxon>
        <taxon>Rotaria</taxon>
    </lineage>
</organism>
<evidence type="ECO:0000313" key="2">
    <source>
        <dbReference type="Proteomes" id="UP000663874"/>
    </source>
</evidence>
<protein>
    <submittedName>
        <fullName evidence="1">Uncharacterized protein</fullName>
    </submittedName>
</protein>
<dbReference type="EMBL" id="CAJOBE010017503">
    <property type="protein sequence ID" value="CAF4211695.1"/>
    <property type="molecule type" value="Genomic_DNA"/>
</dbReference>
<feature type="non-terminal residue" evidence="1">
    <location>
        <position position="1"/>
    </location>
</feature>
<comment type="caution">
    <text evidence="1">The sequence shown here is derived from an EMBL/GenBank/DDBJ whole genome shotgun (WGS) entry which is preliminary data.</text>
</comment>
<reference evidence="1" key="1">
    <citation type="submission" date="2021-02" db="EMBL/GenBank/DDBJ databases">
        <authorList>
            <person name="Nowell W R."/>
        </authorList>
    </citation>
    <scope>NUCLEOTIDE SEQUENCE</scope>
</reference>
<dbReference type="Proteomes" id="UP000663874">
    <property type="component" value="Unassembled WGS sequence"/>
</dbReference>
<evidence type="ECO:0000313" key="1">
    <source>
        <dbReference type="EMBL" id="CAF4211695.1"/>
    </source>
</evidence>
<dbReference type="AlphaFoldDB" id="A0A820CPP6"/>
<gene>
    <name evidence="1" type="ORF">FNK824_LOCUS36804</name>
</gene>
<sequence length="338" mass="40680">MMVRKENKESITIICNEFSLEHSKFIGIYTELDNLYSSIQEQIELDDELFPVFSFFDQSEYSTQDLSKQTSNLFWFQLINNIILQLPHNQLAKNEMINLCRQYYQDLKMIDEFEHEYRSENVIQWYLKRSFPYKMIKKALQTKDMEQLNILRYFMSDLIQNFTRQHQNRIQYGKENLIIYRGIKLSNEQLNEFRKNKGKLLLIHGFLTATRFRLNALNFARKSIKPTDLVTAVLEIECNPQDFNKYVISTDIDKYNELFFDLSVTFHLHNIEFHENVWIIKMSISNEGKIILEKYIKDTRHQTENLSIEIIFGRLMLDMGLWDQSQKYFERLLIDSND</sequence>
<accession>A0A820CPP6</accession>
<name>A0A820CPP6_9BILA</name>
<proteinExistence type="predicted"/>